<reference evidence="1 2" key="1">
    <citation type="submission" date="2021-04" db="EMBL/GenBank/DDBJ databases">
        <title>Metabacillus sp. strain KIGAM252 whole genome sequence.</title>
        <authorList>
            <person name="Seo M.-J."/>
            <person name="Cho E.-S."/>
            <person name="Hwang C.Y."/>
            <person name="Yoon D.J."/>
        </authorList>
    </citation>
    <scope>NUCLEOTIDE SEQUENCE [LARGE SCALE GENOMIC DNA]</scope>
    <source>
        <strain evidence="1 2">KIGAM252</strain>
    </source>
</reference>
<dbReference type="InterPro" id="IPR020140">
    <property type="entry name" value="Uncharacterised_YusG"/>
</dbReference>
<name>A0ABS5LHM5_9BACI</name>
<organism evidence="1 2">
    <name type="scientific">Metabacillus flavus</name>
    <dbReference type="NCBI Taxonomy" id="2823519"/>
    <lineage>
        <taxon>Bacteria</taxon>
        <taxon>Bacillati</taxon>
        <taxon>Bacillota</taxon>
        <taxon>Bacilli</taxon>
        <taxon>Bacillales</taxon>
        <taxon>Bacillaceae</taxon>
        <taxon>Metabacillus</taxon>
    </lineage>
</organism>
<dbReference type="EMBL" id="JAGVRK010000001">
    <property type="protein sequence ID" value="MBS2970109.1"/>
    <property type="molecule type" value="Genomic_DNA"/>
</dbReference>
<dbReference type="Pfam" id="PF10830">
    <property type="entry name" value="DUF2553"/>
    <property type="match status" value="1"/>
</dbReference>
<keyword evidence="2" id="KW-1185">Reference proteome</keyword>
<dbReference type="Proteomes" id="UP000682403">
    <property type="component" value="Unassembled WGS sequence"/>
</dbReference>
<dbReference type="RefSeq" id="WP_211559998.1">
    <property type="nucleotide sequence ID" value="NZ_JAGVRK010000001.1"/>
</dbReference>
<protein>
    <submittedName>
        <fullName evidence="1">DUF2553 family protein</fullName>
    </submittedName>
</protein>
<sequence length="78" mass="9031">MSEYHMLDITKRVTAKLSDDLIELYCGKDCIGLLVINEEGKQYDLIEGFILEEGRIYKLYDRNCGQQQYAEGCDLGWC</sequence>
<comment type="caution">
    <text evidence="1">The sequence shown here is derived from an EMBL/GenBank/DDBJ whole genome shotgun (WGS) entry which is preliminary data.</text>
</comment>
<evidence type="ECO:0000313" key="2">
    <source>
        <dbReference type="Proteomes" id="UP000682403"/>
    </source>
</evidence>
<accession>A0ABS5LHM5</accession>
<proteinExistence type="predicted"/>
<evidence type="ECO:0000313" key="1">
    <source>
        <dbReference type="EMBL" id="MBS2970109.1"/>
    </source>
</evidence>
<gene>
    <name evidence="1" type="ORF">J9317_15160</name>
</gene>